<comment type="caution">
    <text evidence="2">The sequence shown here is derived from an EMBL/GenBank/DDBJ whole genome shotgun (WGS) entry which is preliminary data.</text>
</comment>
<name>A0AAJ1U639_9ACTN</name>
<proteinExistence type="predicted"/>
<reference evidence="2" key="1">
    <citation type="submission" date="2023-07" db="EMBL/GenBank/DDBJ databases">
        <title>Functional and genomic diversity of the sorghum phyllosphere microbiome.</title>
        <authorList>
            <person name="Shade A."/>
        </authorList>
    </citation>
    <scope>NUCLEOTIDE SEQUENCE</scope>
    <source>
        <strain evidence="2">SORGH_AS_1067</strain>
    </source>
</reference>
<keyword evidence="1" id="KW-0812">Transmembrane</keyword>
<feature type="transmembrane region" description="Helical" evidence="1">
    <location>
        <begin position="20"/>
        <end position="40"/>
    </location>
</feature>
<sequence length="155" mass="16004">MTDLVNNRQRSRWSRRPSPALAVLGGTALVVGGFVAWRALPPAPDAELDGLRVLTDTTRPGGGMDALMSGELVAAGGCVGVESDGFVTLVVWPRGTKVEDGAVVTPGGTRARLGEQLELGGGGIDVEAANEVLDPEIPGDCLDATTDVFLPQPDE</sequence>
<keyword evidence="1" id="KW-1133">Transmembrane helix</keyword>
<evidence type="ECO:0000256" key="1">
    <source>
        <dbReference type="SAM" id="Phobius"/>
    </source>
</evidence>
<organism evidence="2 3">
    <name type="scientific">Nocardioides zeae</name>
    <dbReference type="NCBI Taxonomy" id="1457234"/>
    <lineage>
        <taxon>Bacteria</taxon>
        <taxon>Bacillati</taxon>
        <taxon>Actinomycetota</taxon>
        <taxon>Actinomycetes</taxon>
        <taxon>Propionibacteriales</taxon>
        <taxon>Nocardioidaceae</taxon>
        <taxon>Nocardioides</taxon>
    </lineage>
</organism>
<dbReference type="RefSeq" id="WP_307199327.1">
    <property type="nucleotide sequence ID" value="NZ_JAUTAN010000001.1"/>
</dbReference>
<protein>
    <submittedName>
        <fullName evidence="2">Uncharacterized protein</fullName>
    </submittedName>
</protein>
<dbReference type="EMBL" id="JAUTAN010000001">
    <property type="protein sequence ID" value="MDQ1103932.1"/>
    <property type="molecule type" value="Genomic_DNA"/>
</dbReference>
<evidence type="ECO:0000313" key="2">
    <source>
        <dbReference type="EMBL" id="MDQ1103932.1"/>
    </source>
</evidence>
<keyword evidence="1" id="KW-0472">Membrane</keyword>
<gene>
    <name evidence="2" type="ORF">QE405_001216</name>
</gene>
<dbReference type="AlphaFoldDB" id="A0AAJ1U639"/>
<evidence type="ECO:0000313" key="3">
    <source>
        <dbReference type="Proteomes" id="UP001239215"/>
    </source>
</evidence>
<dbReference type="Proteomes" id="UP001239215">
    <property type="component" value="Unassembled WGS sequence"/>
</dbReference>
<accession>A0AAJ1U639</accession>